<dbReference type="GO" id="GO:0006950">
    <property type="term" value="P:response to stress"/>
    <property type="evidence" value="ECO:0007669"/>
    <property type="project" value="TreeGrafter"/>
</dbReference>
<dbReference type="EMBL" id="JACJIA010000007">
    <property type="protein sequence ID" value="MBA8953799.1"/>
    <property type="molecule type" value="Genomic_DNA"/>
</dbReference>
<sequence>MEDPSTDLRAFAVELRRMNSEFNRIAHEFARAHHLHPTDVQALAAILDAPARPPGRPMTPGRLRAQLNLTSGAVSACLDRLERAGHVRRVRDSHDRRVVYLHYESGAKRLAAEFFRPLSEATRAARDRFDEDELRTVLRFVRAMNEELADLRSLGHPGSGAREP</sequence>
<dbReference type="GO" id="GO:0003677">
    <property type="term" value="F:DNA binding"/>
    <property type="evidence" value="ECO:0007669"/>
    <property type="project" value="UniProtKB-KW"/>
</dbReference>
<name>A0A7W3LT58_ACTNM</name>
<accession>A0A7W3LT58</accession>
<proteinExistence type="predicted"/>
<reference evidence="2 3" key="1">
    <citation type="submission" date="2020-08" db="EMBL/GenBank/DDBJ databases">
        <title>Genomic Encyclopedia of Type Strains, Phase IV (KMG-IV): sequencing the most valuable type-strain genomes for metagenomic binning, comparative biology and taxonomic classification.</title>
        <authorList>
            <person name="Goeker M."/>
        </authorList>
    </citation>
    <scope>NUCLEOTIDE SEQUENCE [LARGE SCALE GENOMIC DNA]</scope>
    <source>
        <strain evidence="2 3">DSM 44197</strain>
    </source>
</reference>
<evidence type="ECO:0000313" key="2">
    <source>
        <dbReference type="EMBL" id="MBA8953799.1"/>
    </source>
</evidence>
<evidence type="ECO:0000313" key="3">
    <source>
        <dbReference type="Proteomes" id="UP000572680"/>
    </source>
</evidence>
<dbReference type="Proteomes" id="UP000572680">
    <property type="component" value="Unassembled WGS sequence"/>
</dbReference>
<dbReference type="InterPro" id="IPR039422">
    <property type="entry name" value="MarR/SlyA-like"/>
</dbReference>
<protein>
    <submittedName>
        <fullName evidence="2">DNA-binding MarR family transcriptional regulator</fullName>
    </submittedName>
</protein>
<dbReference type="AlphaFoldDB" id="A0A7W3LT58"/>
<feature type="domain" description="HTH marR-type" evidence="1">
    <location>
        <begin position="1"/>
        <end position="146"/>
    </location>
</feature>
<gene>
    <name evidence="2" type="ORF">HNR61_005452</name>
</gene>
<organism evidence="2 3">
    <name type="scientific">Actinomadura namibiensis</name>
    <dbReference type="NCBI Taxonomy" id="182080"/>
    <lineage>
        <taxon>Bacteria</taxon>
        <taxon>Bacillati</taxon>
        <taxon>Actinomycetota</taxon>
        <taxon>Actinomycetes</taxon>
        <taxon>Streptosporangiales</taxon>
        <taxon>Thermomonosporaceae</taxon>
        <taxon>Actinomadura</taxon>
    </lineage>
</organism>
<dbReference type="PANTHER" id="PTHR33164">
    <property type="entry name" value="TRANSCRIPTIONAL REGULATOR, MARR FAMILY"/>
    <property type="match status" value="1"/>
</dbReference>
<dbReference type="PANTHER" id="PTHR33164:SF106">
    <property type="entry name" value="TRANSCRIPTIONAL REGULATORY PROTEIN"/>
    <property type="match status" value="1"/>
</dbReference>
<dbReference type="Gene3D" id="1.10.10.10">
    <property type="entry name" value="Winged helix-like DNA-binding domain superfamily/Winged helix DNA-binding domain"/>
    <property type="match status" value="1"/>
</dbReference>
<dbReference type="RefSeq" id="WP_312898111.1">
    <property type="nucleotide sequence ID" value="NZ_BAAALP010000147.1"/>
</dbReference>
<dbReference type="Pfam" id="PF12802">
    <property type="entry name" value="MarR_2"/>
    <property type="match status" value="1"/>
</dbReference>
<dbReference type="SMART" id="SM00347">
    <property type="entry name" value="HTH_MARR"/>
    <property type="match status" value="1"/>
</dbReference>
<keyword evidence="2" id="KW-0238">DNA-binding</keyword>
<dbReference type="SUPFAM" id="SSF46785">
    <property type="entry name" value="Winged helix' DNA-binding domain"/>
    <property type="match status" value="1"/>
</dbReference>
<dbReference type="PROSITE" id="PS50995">
    <property type="entry name" value="HTH_MARR_2"/>
    <property type="match status" value="1"/>
</dbReference>
<dbReference type="GO" id="GO:0003700">
    <property type="term" value="F:DNA-binding transcription factor activity"/>
    <property type="evidence" value="ECO:0007669"/>
    <property type="project" value="InterPro"/>
</dbReference>
<comment type="caution">
    <text evidence="2">The sequence shown here is derived from an EMBL/GenBank/DDBJ whole genome shotgun (WGS) entry which is preliminary data.</text>
</comment>
<dbReference type="InterPro" id="IPR036388">
    <property type="entry name" value="WH-like_DNA-bd_sf"/>
</dbReference>
<keyword evidence="3" id="KW-1185">Reference proteome</keyword>
<evidence type="ECO:0000259" key="1">
    <source>
        <dbReference type="PROSITE" id="PS50995"/>
    </source>
</evidence>
<dbReference type="InterPro" id="IPR000835">
    <property type="entry name" value="HTH_MarR-typ"/>
</dbReference>
<dbReference type="InterPro" id="IPR036390">
    <property type="entry name" value="WH_DNA-bd_sf"/>
</dbReference>